<dbReference type="AlphaFoldDB" id="A0AAX0H916"/>
<organism evidence="1 2">
    <name type="scientific">Campylobacter fetus subsp. testudinum</name>
    <dbReference type="NCBI Taxonomy" id="1507806"/>
    <lineage>
        <taxon>Bacteria</taxon>
        <taxon>Pseudomonadati</taxon>
        <taxon>Campylobacterota</taxon>
        <taxon>Epsilonproteobacteria</taxon>
        <taxon>Campylobacterales</taxon>
        <taxon>Campylobacteraceae</taxon>
        <taxon>Campylobacter</taxon>
    </lineage>
</organism>
<sequence>TNDVLNLVLDAKTANQNSINIGATGKALIINDVETININSIAKDTTTGADTTANTIYLQAKNATKIAISGDDLVELKALSASQDKDYVKVMQIDASASTAGIKFDANAITIANGATIKGGSGADSITLKGNSLLITGGEGADTFTVKKGSTKTNYDTITDFKIGDKLVIDSTDFTGLTTIAKIEAGANANFESLINQASTDSGTSAHVSYFHFNGDTYIVADKDGSTTTTFKEADDTIIKLSGIHELTFDSGNIVEQA</sequence>
<dbReference type="Proteomes" id="UP000093100">
    <property type="component" value="Unassembled WGS sequence"/>
</dbReference>
<reference evidence="1 2" key="1">
    <citation type="journal article" date="2016" name="Genome Biol. Evol.">
        <title>Comparative Genomics of Campylobacter fetus from Reptiles and Mammals Reveals Divergent Evolution in Host-Associated Lineages.</title>
        <authorList>
            <person name="Gilbert M.J."/>
            <person name="Miller W.G."/>
            <person name="Yee E."/>
            <person name="Zomer A.L."/>
            <person name="van der Graaf-van Bloois L."/>
            <person name="Fitzgerald C."/>
            <person name="Forbes K.J."/>
            <person name="Meric G."/>
            <person name="Sheppard S.K."/>
            <person name="Wagenaar J.A."/>
            <person name="Duim B."/>
        </authorList>
    </citation>
    <scope>NUCLEOTIDE SEQUENCE [LARGE SCALE GENOMIC DNA]</scope>
    <source>
        <strain evidence="1 2">12S02225-3</strain>
    </source>
</reference>
<evidence type="ECO:0008006" key="3">
    <source>
        <dbReference type="Google" id="ProtNLM"/>
    </source>
</evidence>
<protein>
    <recommendedName>
        <fullName evidence="3">Cell surface protein</fullName>
    </recommendedName>
</protein>
<evidence type="ECO:0000313" key="2">
    <source>
        <dbReference type="Proteomes" id="UP000093100"/>
    </source>
</evidence>
<accession>A0AAX0H916</accession>
<dbReference type="EMBL" id="LFLK01000023">
    <property type="protein sequence ID" value="OCR89973.1"/>
    <property type="molecule type" value="Genomic_DNA"/>
</dbReference>
<dbReference type="SUPFAM" id="SSF51120">
    <property type="entry name" value="beta-Roll"/>
    <property type="match status" value="1"/>
</dbReference>
<gene>
    <name evidence="1" type="ORF">CFT12S02225_09085</name>
</gene>
<evidence type="ECO:0000313" key="1">
    <source>
        <dbReference type="EMBL" id="OCR89973.1"/>
    </source>
</evidence>
<name>A0AAX0H916_CAMFE</name>
<dbReference type="InterPro" id="IPR011049">
    <property type="entry name" value="Serralysin-like_metalloprot_C"/>
</dbReference>
<feature type="non-terminal residue" evidence="1">
    <location>
        <position position="1"/>
    </location>
</feature>
<comment type="caution">
    <text evidence="1">The sequence shown here is derived from an EMBL/GenBank/DDBJ whole genome shotgun (WGS) entry which is preliminary data.</text>
</comment>
<dbReference type="Gene3D" id="2.150.10.10">
    <property type="entry name" value="Serralysin-like metalloprotease, C-terminal"/>
    <property type="match status" value="1"/>
</dbReference>
<proteinExistence type="predicted"/>